<proteinExistence type="inferred from homology"/>
<dbReference type="InterPro" id="IPR012951">
    <property type="entry name" value="BBE"/>
</dbReference>
<dbReference type="InterPro" id="IPR016169">
    <property type="entry name" value="FAD-bd_PCMH_sub2"/>
</dbReference>
<evidence type="ECO:0000313" key="13">
    <source>
        <dbReference type="EMBL" id="CAA3021563.1"/>
    </source>
</evidence>
<evidence type="ECO:0000256" key="6">
    <source>
        <dbReference type="ARBA" id="ARBA00022729"/>
    </source>
</evidence>
<evidence type="ECO:0000256" key="8">
    <source>
        <dbReference type="ARBA" id="ARBA00023002"/>
    </source>
</evidence>
<dbReference type="EMBL" id="CACTIH010009056">
    <property type="protein sequence ID" value="CAA3021563.1"/>
    <property type="molecule type" value="Genomic_DNA"/>
</dbReference>
<sequence>MQISGSILPVFLLAFIFISGASSAHDKNDFLECLTLQYRKSNSETDSIYTPKNASYSSVLQSTIRNLRPASNSGQRPFVIITPEHEFEIQAAIYCSKKLGIQLKVRSGGHDYEGLSYISETPFVIVDMRNLRSISVDTEKNTAWVQTGATLGELYYTIAENSRTLAFTAGVCPTVGVGGHFSGGGYGMMSRKHGIAADHIIDAKLIDANGRIHDRKSMGEDLFWAIRGGGGTSFGIVVAFKVQLIVIPQTVTVFNVTRTLEQNATQIVHRWQYVADKIDENLLLRLFLRSINSSGKRTIGAFFTSLYLGRVDDLLPIMQEKFPELGLVKEDCIEMPWIESTVFFAGFQGQSLDILLNRTGAAPFFKGKSDYVKQPIPENGLKSIWEFLNKEDANRAELQFSPYGGRINDFSESDIPFPHRAGNIFMIHYVVSWSEEENADSGRHIKWIRGLYSFMARYVSKSPRAAYFNYRDLDIGMNYNEVNTSYRQASVWGFKYFKNNFRRLVHVKSKVDPTNFYRNEQSIPPVSPW</sequence>
<dbReference type="Pfam" id="PF08031">
    <property type="entry name" value="BBE"/>
    <property type="match status" value="1"/>
</dbReference>
<evidence type="ECO:0000256" key="11">
    <source>
        <dbReference type="SAM" id="SignalP"/>
    </source>
</evidence>
<keyword evidence="5" id="KW-0285">Flavoprotein</keyword>
<dbReference type="AlphaFoldDB" id="A0A8S0UN83"/>
<protein>
    <submittedName>
        <fullName evidence="13">Berberine bridge enzyme-like 18</fullName>
    </submittedName>
</protein>
<dbReference type="Gene3D" id="3.30.43.10">
    <property type="entry name" value="Uridine Diphospho-n-acetylenolpyruvylglucosamine Reductase, domain 2"/>
    <property type="match status" value="1"/>
</dbReference>
<feature type="signal peptide" evidence="11">
    <location>
        <begin position="1"/>
        <end position="23"/>
    </location>
</feature>
<gene>
    <name evidence="13" type="ORF">OLEA9_A015132</name>
</gene>
<dbReference type="GO" id="GO:0016491">
    <property type="term" value="F:oxidoreductase activity"/>
    <property type="evidence" value="ECO:0007669"/>
    <property type="project" value="UniProtKB-KW"/>
</dbReference>
<comment type="pathway">
    <text evidence="2">Alkaloid biosynthesis.</text>
</comment>
<name>A0A8S0UN83_OLEEU</name>
<dbReference type="PROSITE" id="PS00862">
    <property type="entry name" value="OX2_COVAL_FAD"/>
    <property type="match status" value="1"/>
</dbReference>
<organism evidence="13 14">
    <name type="scientific">Olea europaea subsp. europaea</name>
    <dbReference type="NCBI Taxonomy" id="158383"/>
    <lineage>
        <taxon>Eukaryota</taxon>
        <taxon>Viridiplantae</taxon>
        <taxon>Streptophyta</taxon>
        <taxon>Embryophyta</taxon>
        <taxon>Tracheophyta</taxon>
        <taxon>Spermatophyta</taxon>
        <taxon>Magnoliopsida</taxon>
        <taxon>eudicotyledons</taxon>
        <taxon>Gunneridae</taxon>
        <taxon>Pentapetalae</taxon>
        <taxon>asterids</taxon>
        <taxon>lamiids</taxon>
        <taxon>Lamiales</taxon>
        <taxon>Oleaceae</taxon>
        <taxon>Oleeae</taxon>
        <taxon>Olea</taxon>
    </lineage>
</organism>
<dbReference type="InterPro" id="IPR006094">
    <property type="entry name" value="Oxid_FAD_bind_N"/>
</dbReference>
<evidence type="ECO:0000256" key="2">
    <source>
        <dbReference type="ARBA" id="ARBA00004913"/>
    </source>
</evidence>
<dbReference type="OrthoDB" id="407275at2759"/>
<dbReference type="InterPro" id="IPR016167">
    <property type="entry name" value="FAD-bd_PCMH_sub1"/>
</dbReference>
<dbReference type="SUPFAM" id="SSF56176">
    <property type="entry name" value="FAD-binding/transporter-associated domain-like"/>
    <property type="match status" value="1"/>
</dbReference>
<evidence type="ECO:0000313" key="14">
    <source>
        <dbReference type="Proteomes" id="UP000594638"/>
    </source>
</evidence>
<dbReference type="Proteomes" id="UP000594638">
    <property type="component" value="Unassembled WGS sequence"/>
</dbReference>
<dbReference type="Gene3D" id="3.30.465.10">
    <property type="match status" value="1"/>
</dbReference>
<reference evidence="13 14" key="1">
    <citation type="submission" date="2019-12" db="EMBL/GenBank/DDBJ databases">
        <authorList>
            <person name="Alioto T."/>
            <person name="Alioto T."/>
            <person name="Gomez Garrido J."/>
        </authorList>
    </citation>
    <scope>NUCLEOTIDE SEQUENCE [LARGE SCALE GENOMIC DNA]</scope>
</reference>
<evidence type="ECO:0000256" key="9">
    <source>
        <dbReference type="ARBA" id="ARBA00023157"/>
    </source>
</evidence>
<dbReference type="Pfam" id="PF01565">
    <property type="entry name" value="FAD_binding_4"/>
    <property type="match status" value="1"/>
</dbReference>
<dbReference type="PANTHER" id="PTHR32448">
    <property type="entry name" value="OS08G0158400 PROTEIN"/>
    <property type="match status" value="1"/>
</dbReference>
<dbReference type="Gene3D" id="3.40.462.20">
    <property type="match status" value="1"/>
</dbReference>
<comment type="similarity">
    <text evidence="3">Belongs to the oxygen-dependent FAD-linked oxidoreductase family.</text>
</comment>
<dbReference type="Gramene" id="OE9A015132T1">
    <property type="protein sequence ID" value="OE9A015132C1"/>
    <property type="gene ID" value="OE9A015132"/>
</dbReference>
<evidence type="ECO:0000256" key="3">
    <source>
        <dbReference type="ARBA" id="ARBA00005466"/>
    </source>
</evidence>
<evidence type="ECO:0000256" key="7">
    <source>
        <dbReference type="ARBA" id="ARBA00022827"/>
    </source>
</evidence>
<keyword evidence="10" id="KW-0325">Glycoprotein</keyword>
<keyword evidence="8" id="KW-0560">Oxidoreductase</keyword>
<keyword evidence="6 11" id="KW-0732">Signal</keyword>
<keyword evidence="9" id="KW-1015">Disulfide bond</keyword>
<dbReference type="FunFam" id="3.30.43.10:FF:000004">
    <property type="entry name" value="Berberine bridge enzyme-like 15"/>
    <property type="match status" value="1"/>
</dbReference>
<feature type="chain" id="PRO_5035736411" evidence="11">
    <location>
        <begin position="24"/>
        <end position="529"/>
    </location>
</feature>
<accession>A0A8S0UN83</accession>
<keyword evidence="4" id="KW-0017">Alkaloid metabolism</keyword>
<dbReference type="InterPro" id="IPR036318">
    <property type="entry name" value="FAD-bd_PCMH-like_sf"/>
</dbReference>
<evidence type="ECO:0000256" key="5">
    <source>
        <dbReference type="ARBA" id="ARBA00022630"/>
    </source>
</evidence>
<evidence type="ECO:0000256" key="10">
    <source>
        <dbReference type="ARBA" id="ARBA00023180"/>
    </source>
</evidence>
<evidence type="ECO:0000256" key="4">
    <source>
        <dbReference type="ARBA" id="ARBA00022589"/>
    </source>
</evidence>
<feature type="domain" description="FAD-binding PCMH-type" evidence="12">
    <location>
        <begin position="73"/>
        <end position="247"/>
    </location>
</feature>
<keyword evidence="14" id="KW-1185">Reference proteome</keyword>
<comment type="cofactor">
    <cofactor evidence="1">
        <name>FAD</name>
        <dbReference type="ChEBI" id="CHEBI:57692"/>
    </cofactor>
</comment>
<dbReference type="GO" id="GO:0071949">
    <property type="term" value="F:FAD binding"/>
    <property type="evidence" value="ECO:0007669"/>
    <property type="project" value="InterPro"/>
</dbReference>
<keyword evidence="7" id="KW-0274">FAD</keyword>
<evidence type="ECO:0000259" key="12">
    <source>
        <dbReference type="PROSITE" id="PS51387"/>
    </source>
</evidence>
<comment type="caution">
    <text evidence="13">The sequence shown here is derived from an EMBL/GenBank/DDBJ whole genome shotgun (WGS) entry which is preliminary data.</text>
</comment>
<dbReference type="InterPro" id="IPR016166">
    <property type="entry name" value="FAD-bd_PCMH"/>
</dbReference>
<dbReference type="InterPro" id="IPR006093">
    <property type="entry name" value="Oxy_OxRdtase_FAD_BS"/>
</dbReference>
<dbReference type="PROSITE" id="PS51387">
    <property type="entry name" value="FAD_PCMH"/>
    <property type="match status" value="1"/>
</dbReference>
<evidence type="ECO:0000256" key="1">
    <source>
        <dbReference type="ARBA" id="ARBA00001974"/>
    </source>
</evidence>